<dbReference type="KEGG" id="fli:Fleli_3496"/>
<keyword evidence="1" id="KW-0863">Zinc-finger</keyword>
<organism evidence="3 4">
    <name type="scientific">Bernardetia litoralis (strain ATCC 23117 / DSM 6794 / NBRC 15988 / NCIMB 1366 / Fx l1 / Sio-4)</name>
    <name type="common">Flexibacter litoralis</name>
    <dbReference type="NCBI Taxonomy" id="880071"/>
    <lineage>
        <taxon>Bacteria</taxon>
        <taxon>Pseudomonadati</taxon>
        <taxon>Bacteroidota</taxon>
        <taxon>Cytophagia</taxon>
        <taxon>Cytophagales</taxon>
        <taxon>Bernardetiaceae</taxon>
        <taxon>Bernardetia</taxon>
    </lineage>
</organism>
<dbReference type="OrthoDB" id="7821105at2"/>
<evidence type="ECO:0000313" key="4">
    <source>
        <dbReference type="Proteomes" id="UP000006054"/>
    </source>
</evidence>
<accession>I4APD1</accession>
<dbReference type="PATRIC" id="fig|880071.3.peg.3502"/>
<dbReference type="Proteomes" id="UP000006054">
    <property type="component" value="Chromosome"/>
</dbReference>
<dbReference type="STRING" id="880071.Fleli_3496"/>
<keyword evidence="4" id="KW-1185">Reference proteome</keyword>
<feature type="domain" description="SWIM-type" evidence="2">
    <location>
        <begin position="512"/>
        <end position="553"/>
    </location>
</feature>
<dbReference type="RefSeq" id="WP_014799241.1">
    <property type="nucleotide sequence ID" value="NC_018018.1"/>
</dbReference>
<evidence type="ECO:0000256" key="1">
    <source>
        <dbReference type="PROSITE-ProRule" id="PRU00325"/>
    </source>
</evidence>
<dbReference type="eggNOG" id="COG2345">
    <property type="taxonomic scope" value="Bacteria"/>
</dbReference>
<sequence length="562" mass="65748">MLFEYKYGGNTNITNNSEQTSMSFAPDALREPTFFVGKLDKKIPFREAISSLHHVVVSDLRFKPQDKTEYKAWAEQQEQIWLAEYMESFQIDDIKAKAKKVREELNESYKESNKILQPYYTAQREYFNYLYEKDKDAWFVLDPVITVHPDEVFFECFSQDESTYGKLSCSYNVFKEINEFECGTTNVDYSATLYNEFQKIRNYKDTDFKIDPSGFEVQTTNEESYKEVKIDLPDTWVRGFLQVSSAMTLPSTTLDLHPMDIFSLCQFLRRFKEKKGPRSLRFVLEPNQPIKIIIEPWNKELVFNRSIYTGHESKEIRIWGRRRILILERLIPIAKNFKVVLLGSGLPSFFMAELESDMTFTLGLSGWTSNDWSRAGNFDLMAPRSEVDDFTKQSVFNALKQNWFESSDSLARRLDLDTKTVSSALASYTQAGRVIYDLKMGVYRVRELSKDPLPMDKLRFASEEEEKATRFIKNNDVQVEVDTTNVVNKNGETTERILLRGRVKDRRTVYPTLVQIDNDERIVEASCECNFYNMNKLRKGACEHMLATRMYFNEKKMEKAVK</sequence>
<protein>
    <recommendedName>
        <fullName evidence="2">SWIM-type domain-containing protein</fullName>
    </recommendedName>
</protein>
<evidence type="ECO:0000259" key="2">
    <source>
        <dbReference type="PROSITE" id="PS50966"/>
    </source>
</evidence>
<keyword evidence="1" id="KW-0479">Metal-binding</keyword>
<proteinExistence type="predicted"/>
<dbReference type="HOGENOM" id="CLU_023622_0_0_10"/>
<dbReference type="Pfam" id="PF04434">
    <property type="entry name" value="SWIM"/>
    <property type="match status" value="1"/>
</dbReference>
<dbReference type="EMBL" id="CP003345">
    <property type="protein sequence ID" value="AFM05816.1"/>
    <property type="molecule type" value="Genomic_DNA"/>
</dbReference>
<keyword evidence="1" id="KW-0862">Zinc</keyword>
<name>I4APD1_BERLS</name>
<dbReference type="PROSITE" id="PS50966">
    <property type="entry name" value="ZF_SWIM"/>
    <property type="match status" value="1"/>
</dbReference>
<dbReference type="InterPro" id="IPR007527">
    <property type="entry name" value="Znf_SWIM"/>
</dbReference>
<dbReference type="GO" id="GO:0008270">
    <property type="term" value="F:zinc ion binding"/>
    <property type="evidence" value="ECO:0007669"/>
    <property type="project" value="UniProtKB-KW"/>
</dbReference>
<reference evidence="4" key="1">
    <citation type="submission" date="2012-06" db="EMBL/GenBank/DDBJ databases">
        <title>The complete genome of Flexibacter litoralis DSM 6794.</title>
        <authorList>
            <person name="Lucas S."/>
            <person name="Copeland A."/>
            <person name="Lapidus A."/>
            <person name="Glavina del Rio T."/>
            <person name="Dalin E."/>
            <person name="Tice H."/>
            <person name="Bruce D."/>
            <person name="Goodwin L."/>
            <person name="Pitluck S."/>
            <person name="Peters L."/>
            <person name="Ovchinnikova G."/>
            <person name="Lu M."/>
            <person name="Kyrpides N."/>
            <person name="Mavromatis K."/>
            <person name="Ivanova N."/>
            <person name="Brettin T."/>
            <person name="Detter J.C."/>
            <person name="Han C."/>
            <person name="Larimer F."/>
            <person name="Land M."/>
            <person name="Hauser L."/>
            <person name="Markowitz V."/>
            <person name="Cheng J.-F."/>
            <person name="Hugenholtz P."/>
            <person name="Woyke T."/>
            <person name="Wu D."/>
            <person name="Spring S."/>
            <person name="Lang E."/>
            <person name="Kopitz M."/>
            <person name="Brambilla E."/>
            <person name="Klenk H.-P."/>
            <person name="Eisen J.A."/>
        </authorList>
    </citation>
    <scope>NUCLEOTIDE SEQUENCE [LARGE SCALE GENOMIC DNA]</scope>
    <source>
        <strain evidence="4">ATCC 23117 / DSM 6794 / NBRC 15988 / NCIMB 1366 / Sio-4</strain>
    </source>
</reference>
<dbReference type="AlphaFoldDB" id="I4APD1"/>
<evidence type="ECO:0000313" key="3">
    <source>
        <dbReference type="EMBL" id="AFM05816.1"/>
    </source>
</evidence>
<gene>
    <name evidence="3" type="ordered locus">Fleli_3496</name>
</gene>